<dbReference type="AlphaFoldDB" id="A0A081KCX4"/>
<dbReference type="Proteomes" id="UP000027997">
    <property type="component" value="Unassembled WGS sequence"/>
</dbReference>
<sequence length="60" mass="7001">MPEPVREIAWRAQLRLCKRYRTLTARFKNKNIVVVAIARELSAFMWEIVNKGLIESGQQA</sequence>
<evidence type="ECO:0000313" key="2">
    <source>
        <dbReference type="Proteomes" id="UP000027997"/>
    </source>
</evidence>
<name>A0A081KCX4_9GAMM</name>
<comment type="caution">
    <text evidence="1">The sequence shown here is derived from an EMBL/GenBank/DDBJ whole genome shotgun (WGS) entry which is preliminary data.</text>
</comment>
<accession>A0A081KCX4</accession>
<dbReference type="EMBL" id="JOJP01000001">
    <property type="protein sequence ID" value="KEI72000.1"/>
    <property type="molecule type" value="Genomic_DNA"/>
</dbReference>
<dbReference type="eggNOG" id="COG3547">
    <property type="taxonomic scope" value="Bacteria"/>
</dbReference>
<protein>
    <recommendedName>
        <fullName evidence="3">Transposase</fullName>
    </recommendedName>
</protein>
<gene>
    <name evidence="1" type="ORF">GV64_15825</name>
</gene>
<organism evidence="1 2">
    <name type="scientific">Endozoicomonas elysicola</name>
    <dbReference type="NCBI Taxonomy" id="305900"/>
    <lineage>
        <taxon>Bacteria</taxon>
        <taxon>Pseudomonadati</taxon>
        <taxon>Pseudomonadota</taxon>
        <taxon>Gammaproteobacteria</taxon>
        <taxon>Oceanospirillales</taxon>
        <taxon>Endozoicomonadaceae</taxon>
        <taxon>Endozoicomonas</taxon>
    </lineage>
</organism>
<proteinExistence type="predicted"/>
<evidence type="ECO:0008006" key="3">
    <source>
        <dbReference type="Google" id="ProtNLM"/>
    </source>
</evidence>
<keyword evidence="2" id="KW-1185">Reference proteome</keyword>
<evidence type="ECO:0000313" key="1">
    <source>
        <dbReference type="EMBL" id="KEI72000.1"/>
    </source>
</evidence>
<reference evidence="1 2" key="1">
    <citation type="submission" date="2014-06" db="EMBL/GenBank/DDBJ databases">
        <title>Whole Genome Sequences of Three Symbiotic Endozoicomonas Bacteria.</title>
        <authorList>
            <person name="Neave M.J."/>
            <person name="Apprill A."/>
            <person name="Voolstra C.R."/>
        </authorList>
    </citation>
    <scope>NUCLEOTIDE SEQUENCE [LARGE SCALE GENOMIC DNA]</scope>
    <source>
        <strain evidence="1 2">DSM 22380</strain>
    </source>
</reference>